<protein>
    <submittedName>
        <fullName evidence="2">DUF2235 domain-containing protein</fullName>
    </submittedName>
</protein>
<dbReference type="InterPro" id="IPR018712">
    <property type="entry name" value="Tle1-like_cat"/>
</dbReference>
<dbReference type="Proteomes" id="UP001569428">
    <property type="component" value="Unassembled WGS sequence"/>
</dbReference>
<keyword evidence="3" id="KW-1185">Reference proteome</keyword>
<dbReference type="Pfam" id="PF09994">
    <property type="entry name" value="T6SS_Tle1-like_cat"/>
    <property type="match status" value="1"/>
</dbReference>
<sequence length="408" mass="45756">MTSRRLILFFDGTWNTPDNAGQVTNVVKLLRAIPSVGGDISQITFYDKGVGTGGFSDRIIGGVSGKGLDENVIDGYRFLSNNYVNGDEIYIFGFSRGAYTARSLAGFIGLVGLIQPKHLGRKLIEVITIMRQNIKKEYKQAAIDRIDLQSIKKVPIECVGVWDTVGALGIPGDLGRRLYRKPYSFSDVKIGSNIKVSLHAVAIDEKRSAFAPTLWASQNGAPPHENQIVEQVWMPGVHSNIGGSYPDSRLSDIALSWMVARVTKYTDLILDKKCLPNPDSFESNIAGTGYESRSILYLTSRLYPYQRLMNQTVPNSRGIGEWFRRKFESTDRRNLLPAGLKIISEMLHISALKRWKLPEVRHDVVYQNSSLQPYRPVTLEAVIRERNLPVVDMYGELIPPEKVPWPEI</sequence>
<feature type="domain" description="T6SS Phospholipase effector Tle1-like catalytic" evidence="1">
    <location>
        <begin position="4"/>
        <end position="260"/>
    </location>
</feature>
<dbReference type="RefSeq" id="WP_371840013.1">
    <property type="nucleotide sequence ID" value="NZ_JBGMEK010000038.1"/>
</dbReference>
<organism evidence="2 3">
    <name type="scientific">Microbulbifer epialgicus</name>
    <dbReference type="NCBI Taxonomy" id="393907"/>
    <lineage>
        <taxon>Bacteria</taxon>
        <taxon>Pseudomonadati</taxon>
        <taxon>Pseudomonadota</taxon>
        <taxon>Gammaproteobacteria</taxon>
        <taxon>Cellvibrionales</taxon>
        <taxon>Microbulbiferaceae</taxon>
        <taxon>Microbulbifer</taxon>
    </lineage>
</organism>
<evidence type="ECO:0000313" key="2">
    <source>
        <dbReference type="EMBL" id="MFA0812348.1"/>
    </source>
</evidence>
<evidence type="ECO:0000259" key="1">
    <source>
        <dbReference type="Pfam" id="PF09994"/>
    </source>
</evidence>
<dbReference type="PANTHER" id="PTHR33840">
    <property type="match status" value="1"/>
</dbReference>
<dbReference type="EMBL" id="JBGMEK010000038">
    <property type="protein sequence ID" value="MFA0812348.1"/>
    <property type="molecule type" value="Genomic_DNA"/>
</dbReference>
<reference evidence="2 3" key="1">
    <citation type="submission" date="2024-08" db="EMBL/GenBank/DDBJ databases">
        <authorList>
            <person name="Ishaq N."/>
        </authorList>
    </citation>
    <scope>NUCLEOTIDE SEQUENCE [LARGE SCALE GENOMIC DNA]</scope>
    <source>
        <strain evidence="2 3">DSM 18651</strain>
    </source>
</reference>
<proteinExistence type="predicted"/>
<evidence type="ECO:0000313" key="3">
    <source>
        <dbReference type="Proteomes" id="UP001569428"/>
    </source>
</evidence>
<comment type="caution">
    <text evidence="2">The sequence shown here is derived from an EMBL/GenBank/DDBJ whole genome shotgun (WGS) entry which is preliminary data.</text>
</comment>
<accession>A0ABV4P1W2</accession>
<gene>
    <name evidence="2" type="ORF">ACCI49_15650</name>
</gene>
<name>A0ABV4P1W2_9GAMM</name>
<dbReference type="PANTHER" id="PTHR33840:SF1">
    <property type="entry name" value="TLE1 PHOSPHOLIPASE DOMAIN-CONTAINING PROTEIN"/>
    <property type="match status" value="1"/>
</dbReference>